<dbReference type="Gene3D" id="3.40.47.10">
    <property type="match status" value="1"/>
</dbReference>
<dbReference type="GO" id="GO:0004312">
    <property type="term" value="F:fatty acid synthase activity"/>
    <property type="evidence" value="ECO:0007669"/>
    <property type="project" value="TreeGrafter"/>
</dbReference>
<dbReference type="InterPro" id="IPR029063">
    <property type="entry name" value="SAM-dependent_MTases_sf"/>
</dbReference>
<dbReference type="SMART" id="SM00822">
    <property type="entry name" value="PKS_KR"/>
    <property type="match status" value="1"/>
</dbReference>
<keyword evidence="5" id="KW-0521">NADP</keyword>
<dbReference type="SMART" id="SM00829">
    <property type="entry name" value="PKS_ER"/>
    <property type="match status" value="1"/>
</dbReference>
<dbReference type="Pfam" id="PF00109">
    <property type="entry name" value="ketoacyl-synt"/>
    <property type="match status" value="1"/>
</dbReference>
<dbReference type="PANTHER" id="PTHR43775:SF49">
    <property type="entry name" value="SYNTHASE, PUTATIVE (JCVI)-RELATED"/>
    <property type="match status" value="1"/>
</dbReference>
<dbReference type="InterPro" id="IPR013120">
    <property type="entry name" value="FAR_NAD-bd"/>
</dbReference>
<dbReference type="GeneID" id="63701003"/>
<dbReference type="OrthoDB" id="329835at2759"/>
<evidence type="ECO:0000256" key="5">
    <source>
        <dbReference type="ARBA" id="ARBA00022857"/>
    </source>
</evidence>
<dbReference type="Gene3D" id="3.40.50.720">
    <property type="entry name" value="NAD(P)-binding Rossmann-like Domain"/>
    <property type="match status" value="3"/>
</dbReference>
<dbReference type="GO" id="GO:0031177">
    <property type="term" value="F:phosphopantetheine binding"/>
    <property type="evidence" value="ECO:0007669"/>
    <property type="project" value="InterPro"/>
</dbReference>
<dbReference type="InterPro" id="IPR001227">
    <property type="entry name" value="Ac_transferase_dom_sf"/>
</dbReference>
<dbReference type="InterPro" id="IPR013968">
    <property type="entry name" value="PKS_KR"/>
</dbReference>
<dbReference type="FunFam" id="3.40.50.720:FF:000209">
    <property type="entry name" value="Polyketide synthase Pks12"/>
    <property type="match status" value="1"/>
</dbReference>
<dbReference type="Pfam" id="PF00698">
    <property type="entry name" value="Acyl_transf_1"/>
    <property type="match status" value="1"/>
</dbReference>
<evidence type="ECO:0000256" key="7">
    <source>
        <dbReference type="ARBA" id="ARBA00023315"/>
    </source>
</evidence>
<dbReference type="PROSITE" id="PS50075">
    <property type="entry name" value="CARRIER"/>
    <property type="match status" value="1"/>
</dbReference>
<dbReference type="InterPro" id="IPR020807">
    <property type="entry name" value="PKS_DH"/>
</dbReference>
<dbReference type="SUPFAM" id="SSF51735">
    <property type="entry name" value="NAD(P)-binding Rossmann-fold domains"/>
    <property type="match status" value="3"/>
</dbReference>
<protein>
    <submittedName>
        <fullName evidence="14">Uncharacterized protein</fullName>
    </submittedName>
</protein>
<dbReference type="Proteomes" id="UP000019804">
    <property type="component" value="Unassembled WGS sequence"/>
</dbReference>
<dbReference type="InterPro" id="IPR049900">
    <property type="entry name" value="PKS_mFAS_DH"/>
</dbReference>
<dbReference type="GO" id="GO:0016491">
    <property type="term" value="F:oxidoreductase activity"/>
    <property type="evidence" value="ECO:0007669"/>
    <property type="project" value="InterPro"/>
</dbReference>
<dbReference type="SMART" id="SM00825">
    <property type="entry name" value="PKS_KS"/>
    <property type="match status" value="1"/>
</dbReference>
<dbReference type="Pfam" id="PF21089">
    <property type="entry name" value="PKS_DH_N"/>
    <property type="match status" value="1"/>
</dbReference>
<feature type="active site" description="Proton donor; for dehydratase activity" evidence="9">
    <location>
        <position position="1133"/>
    </location>
</feature>
<keyword evidence="7" id="KW-0012">Acyltransferase</keyword>
<evidence type="ECO:0000259" key="12">
    <source>
        <dbReference type="PROSITE" id="PS52004"/>
    </source>
</evidence>
<evidence type="ECO:0000256" key="10">
    <source>
        <dbReference type="SAM" id="MobiDB-lite"/>
    </source>
</evidence>
<dbReference type="InterPro" id="IPR057326">
    <property type="entry name" value="KR_dom"/>
</dbReference>
<dbReference type="InterPro" id="IPR020806">
    <property type="entry name" value="PKS_PP-bd"/>
</dbReference>
<keyword evidence="6" id="KW-0511">Multifunctional enzyme</keyword>
<accession>A0A017S4A2</accession>
<dbReference type="InterPro" id="IPR014031">
    <property type="entry name" value="Ketoacyl_synth_C"/>
</dbReference>
<dbReference type="EMBL" id="KK088442">
    <property type="protein sequence ID" value="EYE91651.1"/>
    <property type="molecule type" value="Genomic_DNA"/>
</dbReference>
<evidence type="ECO:0000259" key="11">
    <source>
        <dbReference type="PROSITE" id="PS50075"/>
    </source>
</evidence>
<dbReference type="InterPro" id="IPR036736">
    <property type="entry name" value="ACP-like_sf"/>
</dbReference>
<dbReference type="InterPro" id="IPR032821">
    <property type="entry name" value="PKS_assoc"/>
</dbReference>
<comment type="similarity">
    <text evidence="8">In the C-terminal section; belongs to the NRP synthetase family.</text>
</comment>
<proteinExistence type="inferred from homology"/>
<sequence>MTGIAHGALTCGVPLSRSSTEILENALHTPATSPETNDGTRSPQDVDNTEDSCVPFPVAVVGMAMRLPGGVSCEKEFWDFLVNKRDGLCKVPDTRYNIDAFHDDSRTGTIRTQHGYFLEHDIAQFDTGFFGISKVEAAKLDPQQRLLLEIIWECMENGGQTGWRGRNIGCYVGVFGEDWLDLKTKDTQDNDRYRVVGAGDYAISNRISYEYDLGGPSITFRTGCSSSLVGLHEACQGLYSGECSSALVAGTNLIFTPTMTTSMSDNMVISKSGICRTFDAAADGYGRGEAVNAIYIKPLDKALQDGDPIRAVIRSSAVNCDGKTPSITTPGSAAQERLIRRAYKKAGIDKVSQTAFFECHGTGTTVGDTSETSVVANVFGKEGIYIGAVKPNVGHSEGASGITSVIKSVLALENLTIPPNVHFQSPNPNIPFEKAKLQLPLEATAWPKDRSQRISINSFGIGGTNAHVILDSASSLQQDDTGVDDQPGPQLLVLSARSKRSLDGQIENLQKYLETTKSSLGDIAYTLGLRREHMPHRAFALTEADGKILSFEKTKFSRAPIVFVFTGQGAQWPGMGRELIERVGIFREDIRMMDRVLQGVTGGPSWSIEDELLKCDDNSRVVEAEFAQPLCTAVQIALVNLLQHWGITPDAVVGHSSGEIAAAYTSGALSAEVAILVAYFRGQAMKTFSSKRHGGMAAVGLGSEKARPFLKPGVVIACDNSPESVTLSGDSDTLDEVLDGIRAHDNELFYRQLAVNVAYHSHHMVEAGEAYEKMVHPHCVHKLSMLPMYSTVSGTIISDPSILNARYWRKNLQSPVLFNTAIQRIIGDDDQSKLFLEIGPHSTLSGPIRQSLAKADTKDHRYLPTIIRGKEPWRSLLVTAGNLYTHSAPISLSSLITQGKVLTELPPYTWQHDERLWDETRLVRDWRLRRYPQHELLGSRTLESSDLEPAWRNIFNIEDALWVMDHKIGNDIVFPAAGYVAMAGEALRQVTESTDYSLSNMFIRNALILGGSGPVEMVTSLRPVKLADNVDSPWFDFTITSYQNGKWKKHCVGQVRPGADQGHDVPLSKTYSRQIESDKWYRALKKRGLNYGSHFRGLNQITASPSSFQASAVLHGDEPSRISYYALHPTLIDQSLQLLSVAATQGISRRMTRMCIPTAIESLYISEGRGEMNLNVSCEATSGTMCGNSTLLSSDQVVLSMERGVFFNVQDPESDNPNALLASNIYWTRHIDFVPLEEQLPRLPEPLFQAQTVARITSLYVVEAYRRTMYSTPTSDHLKKYHAWIRDQYRMIKEKSADLVPEMKEMDVSSLGLCSPYADALRREICNMHPLVKHTHQLAERLCFTMHDILEGRISPLETLVQDGMLKYFLNNLASLSPCDTFLQLLGQSNPVLRVLEIGAGTGGLTSVALNSLTLSNNGRLYSKYTFTDISGGFLGDAQDKFREYDAIEYATLDITRDPEGQGYAPESYDLIIAGNVIHATPAISDTLQNIRKLLAPGGRLLMQDLSGRIPISGFVMGVLPGWWLGEDDGRRDSPALSAEGWHEELVNANFTGVDALQYDNDEPYSITATILSTAKASGINAKERQIGLLHLSEISEWGRELESALLLSGHTVKWYTLHDTPPPGSDIISLIDLEGPFFDNLLAEEFRLFQSYLSKLAGVHLLWITRTLQTDCEDPRFSLVLGMARTIRNELGHKFATLEIDQFDATAVDSAIKVFEKLKAQSNLPWLDSDYEYAHKDGNVLLPRLQWSSLEHQLAVMPHSPTPRSLDIGFNGILDSLRWAMSAPSPSELKEDEVELDIKYVGLNFRDMMIAMGFLGDTSELGFEGSGIVRRVGSSVEHIRVGDKVVIIYPGLLGTKKVVPAVSCQPVPEQMSLEDAAAISCVYATAIYCLITMGNLRKDQSVLIHSACGGVGLAAIQVCRMIGAEIYTTVGTSEKVSYLTDTVGIPADHIFDSRSTSFLQGVLKKTNGRGVDLVLNSLSGELLHASWKCVAKFGKMIEIGKRDFMGHGKLDMDKFLGNRSFIGVDLSVIGREDREALGGLVEQFTGYFQQGKLTPIRPVVVFDALDVVKAFRHMQTGQHIGKIVVRMPEDPNTLPMTKIHETTPLFRQDASYLLVGGLGGLGRAVSTWMVEKGARNLIFLSRSGGKSPEAQAFIDDLKSHSMVSVTVIAGDVSNIEDVQRALSAAKRPIAGVLQMSMVLKDQILSKMTYEDWVAALTPKVQGTWNLHFELQSAPLDFFVLFSSVTGIMGFASQANYAAANTFLDSFVQYRHSQGLPASVIDLGFMADIGYAAEQSPQTLNIVNTMDIQIIEEKELLQALEISVFAQSPHPSSQLVVGLGTMGNVKEIQWLHEGRLSRWKNTSVTNEAAKSSQSHELQSLLDEIQKNPKLLDEQSTHDKITIELGKVVAAHLAYAEDLSKEELSNITIDSLMSIEIRSWFRRNAGIDISLVEISNASTVGGLADTAVKMLRKKHSNEGEIPSRISASLPAELDEITVCLEDMKLGSDLRALPGTVPDWCSESEGRVFLTGATGFVGAFFLLELLALPQVKSVACLIRTTDPLSGRLRIEKTFTRYGLPLEVLDKITVVPGNIAHPNLGMSKEEFDHHARSSSVVFHLGAYVNYTLPYSAHRDANIVGLLNMLEFVNTGRLKPLNYFSSIGACGASAHLTGTTIPENERAMLDPKYFEQHVGYTRSKLAAENIAWNAIANKIPITIYRPGVVMGHSGTGVDKPEDLFNRLMYNCIRLGAYPAPPDQLNHFVPVDYVCAAILRISQSSQNQGHAFNVVQPNQDQAITWMDTFKILSDHGSTPLRCVSVTEWLQMFAAQGKHSMKTATPLLKERLAENEIWWGDSSGMAVYETTNLRRALADSPDILDIKPMPELLKTYYGRWEARAMDTNGAV</sequence>
<name>A0A017S4A2_ASPRC</name>
<dbReference type="Pfam" id="PF02801">
    <property type="entry name" value="Ketoacyl-synt_C"/>
    <property type="match status" value="1"/>
</dbReference>
<dbReference type="Gene3D" id="3.40.50.150">
    <property type="entry name" value="Vaccinia Virus protein VP39"/>
    <property type="match status" value="1"/>
</dbReference>
<dbReference type="Pfam" id="PF08242">
    <property type="entry name" value="Methyltransf_12"/>
    <property type="match status" value="1"/>
</dbReference>
<dbReference type="InterPro" id="IPR016039">
    <property type="entry name" value="Thiolase-like"/>
</dbReference>
<keyword evidence="2" id="KW-0597">Phosphoprotein</keyword>
<dbReference type="InterPro" id="IPR049552">
    <property type="entry name" value="PKS_DH_N"/>
</dbReference>
<dbReference type="RefSeq" id="XP_040635341.1">
    <property type="nucleotide sequence ID" value="XM_040785879.1"/>
</dbReference>
<dbReference type="SUPFAM" id="SSF52151">
    <property type="entry name" value="FabD/lysophospholipase-like"/>
    <property type="match status" value="1"/>
</dbReference>
<evidence type="ECO:0000256" key="9">
    <source>
        <dbReference type="PROSITE-ProRule" id="PRU01363"/>
    </source>
</evidence>
<dbReference type="Pfam" id="PF13602">
    <property type="entry name" value="ADH_zinc_N_2"/>
    <property type="match status" value="1"/>
</dbReference>
<evidence type="ECO:0000256" key="4">
    <source>
        <dbReference type="ARBA" id="ARBA00022679"/>
    </source>
</evidence>
<evidence type="ECO:0000259" key="13">
    <source>
        <dbReference type="PROSITE" id="PS52019"/>
    </source>
</evidence>
<dbReference type="Gene3D" id="3.10.129.110">
    <property type="entry name" value="Polyketide synthase dehydratase"/>
    <property type="match status" value="1"/>
</dbReference>
<evidence type="ECO:0000313" key="14">
    <source>
        <dbReference type="EMBL" id="EYE91651.1"/>
    </source>
</evidence>
<keyword evidence="4" id="KW-0808">Transferase</keyword>
<reference evidence="15" key="1">
    <citation type="journal article" date="2014" name="Nat. Commun.">
        <title>Genomic adaptations of the halophilic Dead Sea filamentous fungus Eurotium rubrum.</title>
        <authorList>
            <person name="Kis-Papo T."/>
            <person name="Weig A.R."/>
            <person name="Riley R."/>
            <person name="Persoh D."/>
            <person name="Salamov A."/>
            <person name="Sun H."/>
            <person name="Lipzen A."/>
            <person name="Wasser S.P."/>
            <person name="Rambold G."/>
            <person name="Grigoriev I.V."/>
            <person name="Nevo E."/>
        </authorList>
    </citation>
    <scope>NUCLEOTIDE SEQUENCE [LARGE SCALE GENOMIC DNA]</scope>
    <source>
        <strain evidence="15">CBS 135680</strain>
    </source>
</reference>
<dbReference type="HOGENOM" id="CLU_000022_31_5_1"/>
<feature type="region of interest" description="N-terminal hotdog fold" evidence="9">
    <location>
        <begin position="934"/>
        <end position="1062"/>
    </location>
</feature>
<dbReference type="SUPFAM" id="SSF47336">
    <property type="entry name" value="ACP-like"/>
    <property type="match status" value="1"/>
</dbReference>
<dbReference type="InterPro" id="IPR020841">
    <property type="entry name" value="PKS_Beta-ketoAc_synthase_dom"/>
</dbReference>
<dbReference type="Gene3D" id="3.30.70.3290">
    <property type="match status" value="1"/>
</dbReference>
<dbReference type="InterPro" id="IPR049551">
    <property type="entry name" value="PKS_DH_C"/>
</dbReference>
<evidence type="ECO:0000256" key="2">
    <source>
        <dbReference type="ARBA" id="ARBA00022553"/>
    </source>
</evidence>
<dbReference type="PROSITE" id="PS52004">
    <property type="entry name" value="KS3_2"/>
    <property type="match status" value="1"/>
</dbReference>
<dbReference type="InterPro" id="IPR014030">
    <property type="entry name" value="Ketoacyl_synth_N"/>
</dbReference>
<feature type="active site" description="Proton acceptor; for dehydratase activity" evidence="9">
    <location>
        <position position="966"/>
    </location>
</feature>
<dbReference type="Pfam" id="PF14765">
    <property type="entry name" value="PS-DH"/>
    <property type="match status" value="1"/>
</dbReference>
<dbReference type="InterPro" id="IPR009081">
    <property type="entry name" value="PP-bd_ACP"/>
</dbReference>
<feature type="domain" description="Carrier" evidence="11">
    <location>
        <begin position="2395"/>
        <end position="2470"/>
    </location>
</feature>
<dbReference type="GO" id="GO:1901336">
    <property type="term" value="P:lactone biosynthetic process"/>
    <property type="evidence" value="ECO:0007669"/>
    <property type="project" value="UniProtKB-ARBA"/>
</dbReference>
<dbReference type="Gene3D" id="3.40.366.10">
    <property type="entry name" value="Malonyl-Coenzyme A Acyl Carrier Protein, domain 2"/>
    <property type="match status" value="1"/>
</dbReference>
<keyword evidence="1" id="KW-0596">Phosphopantetheine</keyword>
<feature type="compositionally biased region" description="Polar residues" evidence="10">
    <location>
        <begin position="30"/>
        <end position="46"/>
    </location>
</feature>
<dbReference type="SMART" id="SM00827">
    <property type="entry name" value="PKS_AT"/>
    <property type="match status" value="1"/>
</dbReference>
<dbReference type="SMART" id="SM00823">
    <property type="entry name" value="PKS_PP"/>
    <property type="match status" value="1"/>
</dbReference>
<evidence type="ECO:0000256" key="1">
    <source>
        <dbReference type="ARBA" id="ARBA00022450"/>
    </source>
</evidence>
<dbReference type="Pfam" id="PF08659">
    <property type="entry name" value="KR"/>
    <property type="match status" value="1"/>
</dbReference>
<feature type="region of interest" description="Disordered" evidence="10">
    <location>
        <begin position="28"/>
        <end position="50"/>
    </location>
</feature>
<dbReference type="PROSITE" id="PS52019">
    <property type="entry name" value="PKS_MFAS_DH"/>
    <property type="match status" value="1"/>
</dbReference>
<dbReference type="CDD" id="cd00833">
    <property type="entry name" value="PKS"/>
    <property type="match status" value="1"/>
</dbReference>
<dbReference type="SUPFAM" id="SSF53335">
    <property type="entry name" value="S-adenosyl-L-methionine-dependent methyltransferases"/>
    <property type="match status" value="1"/>
</dbReference>
<dbReference type="GO" id="GO:0006633">
    <property type="term" value="P:fatty acid biosynthetic process"/>
    <property type="evidence" value="ECO:0007669"/>
    <property type="project" value="TreeGrafter"/>
</dbReference>
<dbReference type="InterPro" id="IPR013217">
    <property type="entry name" value="Methyltransf_12"/>
</dbReference>
<dbReference type="InterPro" id="IPR020843">
    <property type="entry name" value="ER"/>
</dbReference>
<dbReference type="GO" id="GO:0008168">
    <property type="term" value="F:methyltransferase activity"/>
    <property type="evidence" value="ECO:0007669"/>
    <property type="project" value="UniProtKB-KW"/>
</dbReference>
<dbReference type="CDD" id="cd02440">
    <property type="entry name" value="AdoMet_MTases"/>
    <property type="match status" value="1"/>
</dbReference>
<organism evidence="14 15">
    <name type="scientific">Aspergillus ruber (strain CBS 135680)</name>
    <dbReference type="NCBI Taxonomy" id="1388766"/>
    <lineage>
        <taxon>Eukaryota</taxon>
        <taxon>Fungi</taxon>
        <taxon>Dikarya</taxon>
        <taxon>Ascomycota</taxon>
        <taxon>Pezizomycotina</taxon>
        <taxon>Eurotiomycetes</taxon>
        <taxon>Eurotiomycetidae</taxon>
        <taxon>Eurotiales</taxon>
        <taxon>Aspergillaceae</taxon>
        <taxon>Aspergillus</taxon>
        <taxon>Aspergillus subgen. Aspergillus</taxon>
    </lineage>
</organism>
<feature type="region of interest" description="C-terminal hotdog fold" evidence="9">
    <location>
        <begin position="1072"/>
        <end position="1216"/>
    </location>
</feature>
<dbReference type="NCBIfam" id="TIGR01746">
    <property type="entry name" value="Thioester-redct"/>
    <property type="match status" value="1"/>
</dbReference>
<dbReference type="InterPro" id="IPR016036">
    <property type="entry name" value="Malonyl_transacylase_ACP-bd"/>
</dbReference>
<dbReference type="InterPro" id="IPR036291">
    <property type="entry name" value="NAD(P)-bd_dom_sf"/>
</dbReference>
<dbReference type="GO" id="GO:0032259">
    <property type="term" value="P:methylation"/>
    <property type="evidence" value="ECO:0007669"/>
    <property type="project" value="UniProtKB-KW"/>
</dbReference>
<dbReference type="PANTHER" id="PTHR43775">
    <property type="entry name" value="FATTY ACID SYNTHASE"/>
    <property type="match status" value="1"/>
</dbReference>
<dbReference type="InterPro" id="IPR042104">
    <property type="entry name" value="PKS_dehydratase_sf"/>
</dbReference>
<dbReference type="SUPFAM" id="SSF55048">
    <property type="entry name" value="Probable ACP-binding domain of malonyl-CoA ACP transacylase"/>
    <property type="match status" value="1"/>
</dbReference>
<dbReference type="InterPro" id="IPR016035">
    <property type="entry name" value="Acyl_Trfase/lysoPLipase"/>
</dbReference>
<keyword evidence="15" id="KW-1185">Reference proteome</keyword>
<feature type="domain" description="Ketosynthase family 3 (KS3)" evidence="12">
    <location>
        <begin position="55"/>
        <end position="472"/>
    </location>
</feature>
<gene>
    <name evidence="14" type="ORF">EURHEDRAFT_508017</name>
</gene>
<dbReference type="InterPro" id="IPR011032">
    <property type="entry name" value="GroES-like_sf"/>
</dbReference>
<dbReference type="InterPro" id="IPR050091">
    <property type="entry name" value="PKS_NRPS_Biosynth_Enz"/>
</dbReference>
<dbReference type="STRING" id="1388766.A0A017S4A2"/>
<dbReference type="Pfam" id="PF16197">
    <property type="entry name" value="KAsynt_C_assoc"/>
    <property type="match status" value="1"/>
</dbReference>
<dbReference type="InterPro" id="IPR010080">
    <property type="entry name" value="Thioester_reductase-like_dom"/>
</dbReference>
<dbReference type="InterPro" id="IPR013154">
    <property type="entry name" value="ADH-like_N"/>
</dbReference>
<feature type="domain" description="PKS/mFAS DH" evidence="13">
    <location>
        <begin position="934"/>
        <end position="1216"/>
    </location>
</feature>
<evidence type="ECO:0000256" key="3">
    <source>
        <dbReference type="ARBA" id="ARBA00022603"/>
    </source>
</evidence>
<dbReference type="Pfam" id="PF07993">
    <property type="entry name" value="NAD_binding_4"/>
    <property type="match status" value="1"/>
</dbReference>
<dbReference type="GO" id="GO:0044550">
    <property type="term" value="P:secondary metabolite biosynthetic process"/>
    <property type="evidence" value="ECO:0007669"/>
    <property type="project" value="TreeGrafter"/>
</dbReference>
<evidence type="ECO:0000313" key="15">
    <source>
        <dbReference type="Proteomes" id="UP000019804"/>
    </source>
</evidence>
<evidence type="ECO:0000256" key="8">
    <source>
        <dbReference type="ARBA" id="ARBA00029443"/>
    </source>
</evidence>
<keyword evidence="3" id="KW-0489">Methyltransferase</keyword>
<dbReference type="Gene3D" id="3.90.180.10">
    <property type="entry name" value="Medium-chain alcohol dehydrogenases, catalytic domain"/>
    <property type="match status" value="1"/>
</dbReference>
<dbReference type="CDD" id="cd05195">
    <property type="entry name" value="enoyl_red"/>
    <property type="match status" value="1"/>
</dbReference>
<evidence type="ECO:0000256" key="6">
    <source>
        <dbReference type="ARBA" id="ARBA00023268"/>
    </source>
</evidence>
<dbReference type="SUPFAM" id="SSF50129">
    <property type="entry name" value="GroES-like"/>
    <property type="match status" value="1"/>
</dbReference>
<dbReference type="SMART" id="SM00826">
    <property type="entry name" value="PKS_DH"/>
    <property type="match status" value="1"/>
</dbReference>
<dbReference type="Pfam" id="PF08240">
    <property type="entry name" value="ADH_N"/>
    <property type="match status" value="1"/>
</dbReference>
<dbReference type="SUPFAM" id="SSF53901">
    <property type="entry name" value="Thiolase-like"/>
    <property type="match status" value="1"/>
</dbReference>
<dbReference type="InterPro" id="IPR014043">
    <property type="entry name" value="Acyl_transferase_dom"/>
</dbReference>